<dbReference type="EMBL" id="QFNF01000010">
    <property type="protein sequence ID" value="PZO78759.1"/>
    <property type="molecule type" value="Genomic_DNA"/>
</dbReference>
<keyword evidence="2" id="KW-0418">Kinase</keyword>
<protein>
    <submittedName>
        <fullName evidence="2">Histidine kinase</fullName>
    </submittedName>
</protein>
<comment type="caution">
    <text evidence="2">The sequence shown here is derived from an EMBL/GenBank/DDBJ whole genome shotgun (WGS) entry which is preliminary data.</text>
</comment>
<dbReference type="Pfam" id="PF08448">
    <property type="entry name" value="PAS_4"/>
    <property type="match status" value="1"/>
</dbReference>
<sequence>AANPVAHAQLDRNKDELIGHEIFTAVPALQGSLIETYVQRSVASKEPYSAEIPSPFRRDTWVRVDIHPFARYVTILFHDITEDMKRHRLADARDSLREAIAAHDGIGYVCVNTRGHIDRVEPTFCDMVRLSEERLQRVAVADLVPIAHRVHFRGALDLVLSGEGAQTIDSAVLSNDGAAVEVRATIAEMRSMYGNEGAIILITRR</sequence>
<name>A0A2W4ZFJ5_9SPHN</name>
<dbReference type="SUPFAM" id="SSF55785">
    <property type="entry name" value="PYP-like sensor domain (PAS domain)"/>
    <property type="match status" value="2"/>
</dbReference>
<dbReference type="Proteomes" id="UP000248614">
    <property type="component" value="Unassembled WGS sequence"/>
</dbReference>
<evidence type="ECO:0000313" key="3">
    <source>
        <dbReference type="Proteomes" id="UP000248614"/>
    </source>
</evidence>
<organism evidence="2 3">
    <name type="scientific">Sphingomonas hengshuiensis</name>
    <dbReference type="NCBI Taxonomy" id="1609977"/>
    <lineage>
        <taxon>Bacteria</taxon>
        <taxon>Pseudomonadati</taxon>
        <taxon>Pseudomonadota</taxon>
        <taxon>Alphaproteobacteria</taxon>
        <taxon>Sphingomonadales</taxon>
        <taxon>Sphingomonadaceae</taxon>
        <taxon>Sphingomonas</taxon>
    </lineage>
</organism>
<dbReference type="Gene3D" id="3.30.450.20">
    <property type="entry name" value="PAS domain"/>
    <property type="match status" value="2"/>
</dbReference>
<dbReference type="InterPro" id="IPR035965">
    <property type="entry name" value="PAS-like_dom_sf"/>
</dbReference>
<reference evidence="2 3" key="1">
    <citation type="submission" date="2017-08" db="EMBL/GenBank/DDBJ databases">
        <title>Infants hospitalized years apart are colonized by the same room-sourced microbial strains.</title>
        <authorList>
            <person name="Brooks B."/>
            <person name="Olm M.R."/>
            <person name="Firek B.A."/>
            <person name="Baker R."/>
            <person name="Thomas B.C."/>
            <person name="Morowitz M.J."/>
            <person name="Banfield J.F."/>
        </authorList>
    </citation>
    <scope>NUCLEOTIDE SEQUENCE [LARGE SCALE GENOMIC DNA]</scope>
    <source>
        <strain evidence="2">S2_018_000_R3_110</strain>
    </source>
</reference>
<dbReference type="AlphaFoldDB" id="A0A2W4ZFJ5"/>
<accession>A0A2W4ZFJ5</accession>
<keyword evidence="2" id="KW-0808">Transferase</keyword>
<dbReference type="InterPro" id="IPR013656">
    <property type="entry name" value="PAS_4"/>
</dbReference>
<evidence type="ECO:0000259" key="1">
    <source>
        <dbReference type="Pfam" id="PF08448"/>
    </source>
</evidence>
<feature type="domain" description="PAS fold-4" evidence="1">
    <location>
        <begin position="1"/>
        <end position="82"/>
    </location>
</feature>
<dbReference type="InterPro" id="IPR000014">
    <property type="entry name" value="PAS"/>
</dbReference>
<dbReference type="NCBIfam" id="TIGR00229">
    <property type="entry name" value="sensory_box"/>
    <property type="match status" value="1"/>
</dbReference>
<feature type="non-terminal residue" evidence="2">
    <location>
        <position position="1"/>
    </location>
</feature>
<gene>
    <name evidence="2" type="ORF">DI632_05520</name>
</gene>
<dbReference type="GO" id="GO:0016301">
    <property type="term" value="F:kinase activity"/>
    <property type="evidence" value="ECO:0007669"/>
    <property type="project" value="UniProtKB-KW"/>
</dbReference>
<evidence type="ECO:0000313" key="2">
    <source>
        <dbReference type="EMBL" id="PZO78759.1"/>
    </source>
</evidence>
<proteinExistence type="predicted"/>